<accession>A0A140AQI0</accession>
<name>A0A140AQI0_CLOPF</name>
<proteinExistence type="predicted"/>
<geneLocation type="plasmid" evidence="1">
    <name>pJP838B</name>
</geneLocation>
<reference evidence="1" key="1">
    <citation type="journal article" date="2016" name="PLoS ONE">
        <title>Plasmid Characterization and Chromosome Analysis of Two netF+ Clostridium perfringens Isolates Associated with Foal and Canine Necrotizing Enteritis.</title>
        <authorList>
            <person name="Mehdizadeh Gohari I."/>
            <person name="Kropinski A.M."/>
            <person name="Weese S.J."/>
            <person name="Parreira V.R."/>
            <person name="Whitehead A.E."/>
            <person name="Boerlin P."/>
            <person name="Prescott J.F."/>
        </authorList>
    </citation>
    <scope>NUCLEOTIDE SEQUENCE</scope>
    <source>
        <strain evidence="1">JP838</strain>
        <plasmid evidence="1">pJP838B</plasmid>
    </source>
</reference>
<keyword evidence="1" id="KW-0614">Plasmid</keyword>
<dbReference type="RefSeq" id="WP_075810396.1">
    <property type="nucleotide sequence ID" value="NZ_JBPXRE010000051.1"/>
</dbReference>
<organism evidence="1">
    <name type="scientific">Clostridium perfringens</name>
    <dbReference type="NCBI Taxonomy" id="1502"/>
    <lineage>
        <taxon>Bacteria</taxon>
        <taxon>Bacillati</taxon>
        <taxon>Bacillota</taxon>
        <taxon>Clostridia</taxon>
        <taxon>Eubacteriales</taxon>
        <taxon>Clostridiaceae</taxon>
        <taxon>Clostridium</taxon>
    </lineage>
</organism>
<sequence length="90" mass="10410">MEKVLKRYFITNSINEKWAENIPYIKTQKDGWCHLASGLDLHAKKIVEYFFGKNMTNDLVIGVASGKCEFTTLSQYLYFSINMVTLSIHL</sequence>
<gene>
    <name evidence="1" type="ORF">JFP838_pB0072</name>
</gene>
<dbReference type="AlphaFoldDB" id="A0A140AQI0"/>
<evidence type="ECO:0000313" key="1">
    <source>
        <dbReference type="EMBL" id="ALD82603.1"/>
    </source>
</evidence>
<dbReference type="EMBL" id="KT020842">
    <property type="protein sequence ID" value="ALD82603.1"/>
    <property type="molecule type" value="Genomic_DNA"/>
</dbReference>
<protein>
    <submittedName>
        <fullName evidence="1">Transposase</fullName>
    </submittedName>
</protein>